<organism evidence="2 3">
    <name type="scientific">Duganella levis</name>
    <dbReference type="NCBI Taxonomy" id="2692169"/>
    <lineage>
        <taxon>Bacteria</taxon>
        <taxon>Pseudomonadati</taxon>
        <taxon>Pseudomonadota</taxon>
        <taxon>Betaproteobacteria</taxon>
        <taxon>Burkholderiales</taxon>
        <taxon>Oxalobacteraceae</taxon>
        <taxon>Telluria group</taxon>
        <taxon>Duganella</taxon>
    </lineage>
</organism>
<protein>
    <submittedName>
        <fullName evidence="2">Acyl carrier protein</fullName>
    </submittedName>
</protein>
<dbReference type="Pfam" id="PF00550">
    <property type="entry name" value="PP-binding"/>
    <property type="match status" value="1"/>
</dbReference>
<proteinExistence type="predicted"/>
<dbReference type="SUPFAM" id="SSF47336">
    <property type="entry name" value="ACP-like"/>
    <property type="match status" value="1"/>
</dbReference>
<name>A0ABW9W837_9BURK</name>
<dbReference type="InterPro" id="IPR036736">
    <property type="entry name" value="ACP-like_sf"/>
</dbReference>
<evidence type="ECO:0000313" key="3">
    <source>
        <dbReference type="Proteomes" id="UP000642144"/>
    </source>
</evidence>
<dbReference type="Gene3D" id="1.10.1200.10">
    <property type="entry name" value="ACP-like"/>
    <property type="match status" value="1"/>
</dbReference>
<feature type="domain" description="Carrier" evidence="1">
    <location>
        <begin position="8"/>
        <end position="50"/>
    </location>
</feature>
<keyword evidence="3" id="KW-1185">Reference proteome</keyword>
<dbReference type="EMBL" id="WWCT01000026">
    <property type="protein sequence ID" value="MYN29780.1"/>
    <property type="molecule type" value="Genomic_DNA"/>
</dbReference>
<evidence type="ECO:0000259" key="1">
    <source>
        <dbReference type="Pfam" id="PF00550"/>
    </source>
</evidence>
<dbReference type="InterPro" id="IPR009081">
    <property type="entry name" value="PP-bd_ACP"/>
</dbReference>
<sequence>MDIAEKTRLLAEMLEVDAAEVTAETPLDAYPTWDSMAVLSLIALLEEHFGRADVDGTQIRHMKIVADVFKVMEK</sequence>
<dbReference type="Proteomes" id="UP000642144">
    <property type="component" value="Unassembled WGS sequence"/>
</dbReference>
<comment type="caution">
    <text evidence="2">The sequence shown here is derived from an EMBL/GenBank/DDBJ whole genome shotgun (WGS) entry which is preliminary data.</text>
</comment>
<dbReference type="RefSeq" id="WP_161057516.1">
    <property type="nucleotide sequence ID" value="NZ_WWCT01000026.1"/>
</dbReference>
<accession>A0ABW9W837</accession>
<gene>
    <name evidence="2" type="ORF">GTP69_25570</name>
</gene>
<evidence type="ECO:0000313" key="2">
    <source>
        <dbReference type="EMBL" id="MYN29780.1"/>
    </source>
</evidence>
<reference evidence="2 3" key="1">
    <citation type="submission" date="2019-12" db="EMBL/GenBank/DDBJ databases">
        <title>Novel species isolated from a subtropical stream in China.</title>
        <authorList>
            <person name="Lu H."/>
        </authorList>
    </citation>
    <scope>NUCLEOTIDE SEQUENCE [LARGE SCALE GENOMIC DNA]</scope>
    <source>
        <strain evidence="2 3">CY42W</strain>
    </source>
</reference>